<evidence type="ECO:0000256" key="5">
    <source>
        <dbReference type="ARBA" id="ARBA00023186"/>
    </source>
</evidence>
<evidence type="ECO:0000256" key="6">
    <source>
        <dbReference type="SAM" id="MobiDB-lite"/>
    </source>
</evidence>
<evidence type="ECO:0008006" key="9">
    <source>
        <dbReference type="Google" id="ProtNLM"/>
    </source>
</evidence>
<reference evidence="7 8" key="1">
    <citation type="submission" date="2019-07" db="EMBL/GenBank/DDBJ databases">
        <title>Whole genome shotgun sequence of Acetobacter oeni NBRC 105207.</title>
        <authorList>
            <person name="Hosoyama A."/>
            <person name="Uohara A."/>
            <person name="Ohji S."/>
            <person name="Ichikawa N."/>
        </authorList>
    </citation>
    <scope>NUCLEOTIDE SEQUENCE [LARGE SCALE GENOMIC DNA]</scope>
    <source>
        <strain evidence="7 8">NBRC 105207</strain>
    </source>
</reference>
<keyword evidence="4" id="KW-0811">Translocation</keyword>
<keyword evidence="3" id="KW-0653">Protein transport</keyword>
<keyword evidence="2" id="KW-0813">Transport</keyword>
<dbReference type="GO" id="GO:0051262">
    <property type="term" value="P:protein tetramerization"/>
    <property type="evidence" value="ECO:0007669"/>
    <property type="project" value="InterPro"/>
</dbReference>
<proteinExistence type="inferred from homology"/>
<keyword evidence="8" id="KW-1185">Reference proteome</keyword>
<dbReference type="PANTHER" id="PTHR36918">
    <property type="match status" value="1"/>
</dbReference>
<protein>
    <recommendedName>
        <fullName evidence="9">Protein-export protein SecB</fullName>
    </recommendedName>
</protein>
<dbReference type="PANTHER" id="PTHR36918:SF1">
    <property type="entry name" value="PROTEIN-EXPORT PROTEIN SECB"/>
    <property type="match status" value="1"/>
</dbReference>
<sequence length="183" mass="20196">MVDVKTMETVAGATRSPPEAGADSIAGAGQRNSRPTVVMGAQYVRSVTFRVVDSVMLHTRPPIRPNTSLILDVNARQITENQPDFEVDLGMKCHGVADTPADGSQPPTLFEADIIYSGLFSLRNVTAETFEPLLLVEAPRMIFPAARNYLADLTREAGFLPVILQQFDFDALWHSRRQKKNPE</sequence>
<evidence type="ECO:0000313" key="8">
    <source>
        <dbReference type="Proteomes" id="UP000321746"/>
    </source>
</evidence>
<feature type="region of interest" description="Disordered" evidence="6">
    <location>
        <begin position="1"/>
        <end position="31"/>
    </location>
</feature>
<dbReference type="RefSeq" id="WP_146890830.1">
    <property type="nucleotide sequence ID" value="NZ_BJYG01000041.1"/>
</dbReference>
<gene>
    <name evidence="7" type="ORF">AOE01nite_26260</name>
</gene>
<comment type="caution">
    <text evidence="7">The sequence shown here is derived from an EMBL/GenBank/DDBJ whole genome shotgun (WGS) entry which is preliminary data.</text>
</comment>
<dbReference type="InterPro" id="IPR003708">
    <property type="entry name" value="SecB"/>
</dbReference>
<evidence type="ECO:0000256" key="2">
    <source>
        <dbReference type="ARBA" id="ARBA00022448"/>
    </source>
</evidence>
<dbReference type="OrthoDB" id="9795145at2"/>
<dbReference type="Pfam" id="PF02556">
    <property type="entry name" value="SecB"/>
    <property type="match status" value="1"/>
</dbReference>
<evidence type="ECO:0000313" key="7">
    <source>
        <dbReference type="EMBL" id="GEN64402.1"/>
    </source>
</evidence>
<evidence type="ECO:0000256" key="3">
    <source>
        <dbReference type="ARBA" id="ARBA00022927"/>
    </source>
</evidence>
<organism evidence="7 8">
    <name type="scientific">Acetobacter oeni</name>
    <dbReference type="NCBI Taxonomy" id="304077"/>
    <lineage>
        <taxon>Bacteria</taxon>
        <taxon>Pseudomonadati</taxon>
        <taxon>Pseudomonadota</taxon>
        <taxon>Alphaproteobacteria</taxon>
        <taxon>Acetobacterales</taxon>
        <taxon>Acetobacteraceae</taxon>
        <taxon>Acetobacter</taxon>
    </lineage>
</organism>
<name>A0A511XN79_9PROT</name>
<accession>A0A511XN79</accession>
<dbReference type="EMBL" id="BJYG01000041">
    <property type="protein sequence ID" value="GEN64402.1"/>
    <property type="molecule type" value="Genomic_DNA"/>
</dbReference>
<dbReference type="InterPro" id="IPR035958">
    <property type="entry name" value="SecB-like_sf"/>
</dbReference>
<dbReference type="Proteomes" id="UP000321746">
    <property type="component" value="Unassembled WGS sequence"/>
</dbReference>
<dbReference type="AlphaFoldDB" id="A0A511XN79"/>
<dbReference type="Gene3D" id="3.10.420.10">
    <property type="entry name" value="SecB-like"/>
    <property type="match status" value="1"/>
</dbReference>
<dbReference type="GO" id="GO:0015031">
    <property type="term" value="P:protein transport"/>
    <property type="evidence" value="ECO:0007669"/>
    <property type="project" value="UniProtKB-KW"/>
</dbReference>
<dbReference type="GO" id="GO:0051082">
    <property type="term" value="F:unfolded protein binding"/>
    <property type="evidence" value="ECO:0007669"/>
    <property type="project" value="InterPro"/>
</dbReference>
<dbReference type="SUPFAM" id="SSF54611">
    <property type="entry name" value="SecB-like"/>
    <property type="match status" value="1"/>
</dbReference>
<evidence type="ECO:0000256" key="4">
    <source>
        <dbReference type="ARBA" id="ARBA00023010"/>
    </source>
</evidence>
<keyword evidence="5" id="KW-0143">Chaperone</keyword>
<comment type="similarity">
    <text evidence="1">Belongs to the SecB family.</text>
</comment>
<evidence type="ECO:0000256" key="1">
    <source>
        <dbReference type="ARBA" id="ARBA00009990"/>
    </source>
</evidence>
<dbReference type="PRINTS" id="PR01594">
    <property type="entry name" value="SECBCHAPRONE"/>
</dbReference>